<dbReference type="AlphaFoldDB" id="A0A650EN10"/>
<evidence type="ECO:0008006" key="3">
    <source>
        <dbReference type="Google" id="ProtNLM"/>
    </source>
</evidence>
<feature type="transmembrane region" description="Helical" evidence="1">
    <location>
        <begin position="36"/>
        <end position="57"/>
    </location>
</feature>
<accession>A0A650EN10</accession>
<name>A0A650EN10_9FIRM</name>
<feature type="transmembrane region" description="Helical" evidence="1">
    <location>
        <begin position="12"/>
        <end position="30"/>
    </location>
</feature>
<dbReference type="NCBIfam" id="TIGR02862">
    <property type="entry name" value="spore_BofA"/>
    <property type="match status" value="1"/>
</dbReference>
<organism evidence="2">
    <name type="scientific">uncultured Bacillota bacterium</name>
    <dbReference type="NCBI Taxonomy" id="344338"/>
    <lineage>
        <taxon>Bacteria</taxon>
        <taxon>Bacillati</taxon>
        <taxon>Bacillota</taxon>
        <taxon>environmental samples</taxon>
    </lineage>
</organism>
<evidence type="ECO:0000313" key="2">
    <source>
        <dbReference type="EMBL" id="QGT51159.1"/>
    </source>
</evidence>
<proteinExistence type="predicted"/>
<feature type="transmembrane region" description="Helical" evidence="1">
    <location>
        <begin position="69"/>
        <end position="91"/>
    </location>
</feature>
<reference evidence="2" key="1">
    <citation type="journal article" date="2020" name="J. ISSAAS">
        <title>Lactobacilli and other gastrointestinal microbiota of Peromyscus leucopus, reservoir host for agents of Lyme disease and other zoonoses in North America.</title>
        <authorList>
            <person name="Milovic A."/>
            <person name="Bassam K."/>
            <person name="Shao H."/>
            <person name="Chatzistamou I."/>
            <person name="Tufts D.M."/>
            <person name="Diuk-Wasser M."/>
            <person name="Barbour A.G."/>
        </authorList>
    </citation>
    <scope>NUCLEOTIDE SEQUENCE</scope>
    <source>
        <strain evidence="2">LL40</strain>
    </source>
</reference>
<gene>
    <name evidence="2" type="ORF">Firmicute1046_2350</name>
</gene>
<dbReference type="InterPro" id="IPR010001">
    <property type="entry name" value="BofA"/>
</dbReference>
<keyword evidence="1" id="KW-1133">Transmembrane helix</keyword>
<keyword evidence="1" id="KW-0812">Transmembrane</keyword>
<dbReference type="EMBL" id="MN577573">
    <property type="protein sequence ID" value="QGT51159.1"/>
    <property type="molecule type" value="Genomic_DNA"/>
</dbReference>
<sequence>MAIIMVFDAPSIFAYVFGLFLIYVFCWLFIRPFKWLFRLLISGVLGGVMLVAVNILGGFAGLQIAVNPLTALVAGVLGVPGVVLLFLLQLIL</sequence>
<evidence type="ECO:0000256" key="1">
    <source>
        <dbReference type="SAM" id="Phobius"/>
    </source>
</evidence>
<dbReference type="Pfam" id="PF07441">
    <property type="entry name" value="BofA"/>
    <property type="match status" value="1"/>
</dbReference>
<keyword evidence="1" id="KW-0472">Membrane</keyword>
<protein>
    <recommendedName>
        <fullName evidence="3">SigmaK-factor processing regulatory BofA</fullName>
    </recommendedName>
</protein>